<comment type="caution">
    <text evidence="2">The sequence shown here is derived from an EMBL/GenBank/DDBJ whole genome shotgun (WGS) entry which is preliminary data.</text>
</comment>
<keyword evidence="3" id="KW-1185">Reference proteome</keyword>
<dbReference type="AlphaFoldDB" id="A0AAQ4DU38"/>
<protein>
    <submittedName>
        <fullName evidence="2">Uncharacterized protein</fullName>
    </submittedName>
</protein>
<evidence type="ECO:0000313" key="2">
    <source>
        <dbReference type="EMBL" id="KAK8765978.1"/>
    </source>
</evidence>
<evidence type="ECO:0000256" key="1">
    <source>
        <dbReference type="SAM" id="Phobius"/>
    </source>
</evidence>
<keyword evidence="1" id="KW-0472">Membrane</keyword>
<evidence type="ECO:0000313" key="3">
    <source>
        <dbReference type="Proteomes" id="UP001321473"/>
    </source>
</evidence>
<feature type="transmembrane region" description="Helical" evidence="1">
    <location>
        <begin position="29"/>
        <end position="47"/>
    </location>
</feature>
<gene>
    <name evidence="2" type="ORF">V5799_007240</name>
</gene>
<feature type="non-terminal residue" evidence="2">
    <location>
        <position position="1"/>
    </location>
</feature>
<reference evidence="2 3" key="1">
    <citation type="journal article" date="2023" name="Arcadia Sci">
        <title>De novo assembly of a long-read Amblyomma americanum tick genome.</title>
        <authorList>
            <person name="Chou S."/>
            <person name="Poskanzer K.E."/>
            <person name="Rollins M."/>
            <person name="Thuy-Boun P.S."/>
        </authorList>
    </citation>
    <scope>NUCLEOTIDE SEQUENCE [LARGE SCALE GENOMIC DNA]</scope>
    <source>
        <strain evidence="2">F_SG_1</strain>
        <tissue evidence="2">Salivary glands</tissue>
    </source>
</reference>
<proteinExistence type="predicted"/>
<sequence length="57" mass="6172">PVSCNKWEPLDCAAIQRHIQIPRRSWSKLGALIGALIAGPVGLHTPFPLDMNLPNSA</sequence>
<accession>A0AAQ4DU38</accession>
<dbReference type="EMBL" id="JARKHS020026825">
    <property type="protein sequence ID" value="KAK8765978.1"/>
    <property type="molecule type" value="Genomic_DNA"/>
</dbReference>
<dbReference type="Proteomes" id="UP001321473">
    <property type="component" value="Unassembled WGS sequence"/>
</dbReference>
<keyword evidence="1" id="KW-1133">Transmembrane helix</keyword>
<keyword evidence="1" id="KW-0812">Transmembrane</keyword>
<organism evidence="2 3">
    <name type="scientific">Amblyomma americanum</name>
    <name type="common">Lone star tick</name>
    <dbReference type="NCBI Taxonomy" id="6943"/>
    <lineage>
        <taxon>Eukaryota</taxon>
        <taxon>Metazoa</taxon>
        <taxon>Ecdysozoa</taxon>
        <taxon>Arthropoda</taxon>
        <taxon>Chelicerata</taxon>
        <taxon>Arachnida</taxon>
        <taxon>Acari</taxon>
        <taxon>Parasitiformes</taxon>
        <taxon>Ixodida</taxon>
        <taxon>Ixodoidea</taxon>
        <taxon>Ixodidae</taxon>
        <taxon>Amblyomminae</taxon>
        <taxon>Amblyomma</taxon>
    </lineage>
</organism>
<name>A0AAQ4DU38_AMBAM</name>